<gene>
    <name evidence="15" type="primary">upp</name>
    <name evidence="17" type="ORF">CSR02_13980</name>
</gene>
<evidence type="ECO:0000256" key="10">
    <source>
        <dbReference type="ARBA" id="ARBA00031082"/>
    </source>
</evidence>
<dbReference type="Proteomes" id="UP000228751">
    <property type="component" value="Unassembled WGS sequence"/>
</dbReference>
<dbReference type="NCBIfam" id="TIGR01091">
    <property type="entry name" value="upp"/>
    <property type="match status" value="1"/>
</dbReference>
<keyword evidence="4 15" id="KW-0021">Allosteric enzyme</keyword>
<dbReference type="GO" id="GO:0006223">
    <property type="term" value="P:uracil salvage"/>
    <property type="evidence" value="ECO:0007669"/>
    <property type="project" value="InterPro"/>
</dbReference>
<dbReference type="UniPathway" id="UPA00574">
    <property type="reaction ID" value="UER00636"/>
</dbReference>
<comment type="caution">
    <text evidence="17">The sequence shown here is derived from an EMBL/GenBank/DDBJ whole genome shotgun (WGS) entry which is preliminary data.</text>
</comment>
<organism evidence="17 18">
    <name type="scientific">Acetobacter pomorum</name>
    <dbReference type="NCBI Taxonomy" id="65959"/>
    <lineage>
        <taxon>Bacteria</taxon>
        <taxon>Pseudomonadati</taxon>
        <taxon>Pseudomonadota</taxon>
        <taxon>Alphaproteobacteria</taxon>
        <taxon>Acetobacterales</taxon>
        <taxon>Acetobacteraceae</taxon>
        <taxon>Acetobacter</taxon>
    </lineage>
</organism>
<evidence type="ECO:0000256" key="1">
    <source>
        <dbReference type="ARBA" id="ARBA00005180"/>
    </source>
</evidence>
<keyword evidence="5 15" id="KW-0328">Glycosyltransferase</keyword>
<dbReference type="GO" id="GO:0000287">
    <property type="term" value="F:magnesium ion binding"/>
    <property type="evidence" value="ECO:0007669"/>
    <property type="project" value="UniProtKB-UniRule"/>
</dbReference>
<dbReference type="EMBL" id="PEBQ01000177">
    <property type="protein sequence ID" value="PHY93026.1"/>
    <property type="molecule type" value="Genomic_DNA"/>
</dbReference>
<dbReference type="GO" id="GO:0005737">
    <property type="term" value="C:cytoplasm"/>
    <property type="evidence" value="ECO:0007669"/>
    <property type="project" value="UniProtKB-ARBA"/>
</dbReference>
<dbReference type="InterPro" id="IPR050054">
    <property type="entry name" value="UPRTase/APRTase"/>
</dbReference>
<sequence length="222" mass="24304">MIIEGCMTSHTVTPVSPLVLDHPLIKHKLTHLRRAETSTAGFRRLVRELSLLMCYEATRDLPLEPVEIQTPLEPMQGEQLAGPDVCFISILRAGNGLLDGMLDLVPFAPVGHIGLYRDPETLEAVEYYLKLPSQVSSRRCIVVDPMLATGHSAAAAITRLKEKGARKLLFTCLLSTPQGIACLQQAHPDVQIMTCAIDRGLDEHSYIVPGLGDAGDRLFGTR</sequence>
<keyword evidence="9 15" id="KW-0342">GTP-binding</keyword>
<feature type="binding site" evidence="15">
    <location>
        <position position="117"/>
    </location>
    <ligand>
        <name>5-phospho-alpha-D-ribose 1-diphosphate</name>
        <dbReference type="ChEBI" id="CHEBI:58017"/>
    </ligand>
</feature>
<keyword evidence="7 15" id="KW-0547">Nucleotide-binding</keyword>
<dbReference type="GO" id="GO:0005525">
    <property type="term" value="F:GTP binding"/>
    <property type="evidence" value="ECO:0007669"/>
    <property type="project" value="UniProtKB-KW"/>
</dbReference>
<dbReference type="InterPro" id="IPR034332">
    <property type="entry name" value="Upp_B"/>
</dbReference>
<keyword evidence="18" id="KW-1185">Reference proteome</keyword>
<comment type="pathway">
    <text evidence="1 15">Pyrimidine metabolism; UMP biosynthesis via salvage pathway; UMP from uracil: step 1/1.</text>
</comment>
<accession>A0A2G4R8X4</accession>
<feature type="domain" description="Phosphoribosyltransferase" evidence="16">
    <location>
        <begin position="19"/>
        <end position="221"/>
    </location>
</feature>
<name>A0A2G4R8X4_9PROT</name>
<evidence type="ECO:0000256" key="6">
    <source>
        <dbReference type="ARBA" id="ARBA00022679"/>
    </source>
</evidence>
<reference evidence="17 18" key="1">
    <citation type="submission" date="2017-10" db="EMBL/GenBank/DDBJ databases">
        <title>Genomic analysis of the genus Acetobacter.</title>
        <authorList>
            <person name="Kim K.H."/>
            <person name="Chun B.H."/>
            <person name="Son A.R."/>
            <person name="Jeon C.O."/>
        </authorList>
    </citation>
    <scope>NUCLEOTIDE SEQUENCE [LARGE SCALE GENOMIC DNA]</scope>
    <source>
        <strain evidence="17 18">LHT 2458</strain>
    </source>
</reference>
<dbReference type="FunFam" id="3.40.50.2020:FF:000003">
    <property type="entry name" value="Uracil phosphoribosyltransferase"/>
    <property type="match status" value="1"/>
</dbReference>
<dbReference type="AlphaFoldDB" id="A0A2G4R8X4"/>
<feature type="binding site" evidence="15">
    <location>
        <position position="213"/>
    </location>
    <ligand>
        <name>5-phospho-alpha-D-ribose 1-diphosphate</name>
        <dbReference type="ChEBI" id="CHEBI:58017"/>
    </ligand>
</feature>
<evidence type="ECO:0000256" key="8">
    <source>
        <dbReference type="ARBA" id="ARBA00022842"/>
    </source>
</evidence>
<protein>
    <recommendedName>
        <fullName evidence="13 15">Uracil phosphoribosyltransferase</fullName>
        <ecNumber evidence="3 15">2.4.2.9</ecNumber>
    </recommendedName>
    <alternativeName>
        <fullName evidence="10 15">UMP pyrophosphorylase</fullName>
    </alternativeName>
    <alternativeName>
        <fullName evidence="14 15">UPRTase</fullName>
    </alternativeName>
</protein>
<evidence type="ECO:0000256" key="14">
    <source>
        <dbReference type="ARBA" id="ARBA00079807"/>
    </source>
</evidence>
<evidence type="ECO:0000256" key="9">
    <source>
        <dbReference type="ARBA" id="ARBA00023134"/>
    </source>
</evidence>
<dbReference type="SUPFAM" id="SSF53271">
    <property type="entry name" value="PRTase-like"/>
    <property type="match status" value="1"/>
</dbReference>
<dbReference type="Pfam" id="PF14681">
    <property type="entry name" value="UPRTase"/>
    <property type="match status" value="1"/>
</dbReference>
<evidence type="ECO:0000256" key="7">
    <source>
        <dbReference type="ARBA" id="ARBA00022741"/>
    </source>
</evidence>
<feature type="binding site" evidence="15">
    <location>
        <begin position="212"/>
        <end position="214"/>
    </location>
    <ligand>
        <name>uracil</name>
        <dbReference type="ChEBI" id="CHEBI:17568"/>
    </ligand>
</feature>
<evidence type="ECO:0000256" key="15">
    <source>
        <dbReference type="HAMAP-Rule" id="MF_01218"/>
    </source>
</evidence>
<dbReference type="Gene3D" id="3.40.50.2020">
    <property type="match status" value="1"/>
</dbReference>
<dbReference type="PANTHER" id="PTHR32315:SF4">
    <property type="entry name" value="URACIL PHOSPHORIBOSYLTRANSFERASE, CHLOROPLASTIC"/>
    <property type="match status" value="1"/>
</dbReference>
<dbReference type="OrthoDB" id="9781675at2"/>
<evidence type="ECO:0000256" key="11">
    <source>
        <dbReference type="ARBA" id="ARBA00052919"/>
    </source>
</evidence>
<evidence type="ECO:0000256" key="13">
    <source>
        <dbReference type="ARBA" id="ARBA00072146"/>
    </source>
</evidence>
<dbReference type="EC" id="2.4.2.9" evidence="3 15"/>
<evidence type="ECO:0000256" key="12">
    <source>
        <dbReference type="ARBA" id="ARBA00056901"/>
    </source>
</evidence>
<keyword evidence="6 15" id="KW-0808">Transferase</keyword>
<comment type="cofactor">
    <cofactor evidence="15">
        <name>Mg(2+)</name>
        <dbReference type="ChEBI" id="CHEBI:18420"/>
    </cofactor>
    <text evidence="15">Binds 1 Mg(2+) ion per subunit. The magnesium is bound as Mg-PRPP.</text>
</comment>
<dbReference type="RefSeq" id="WP_099542067.1">
    <property type="nucleotide sequence ID" value="NZ_PEBQ01000177.1"/>
</dbReference>
<keyword evidence="8 15" id="KW-0460">Magnesium</keyword>
<proteinExistence type="inferred from homology"/>
<dbReference type="InterPro" id="IPR029057">
    <property type="entry name" value="PRTase-like"/>
</dbReference>
<evidence type="ECO:0000256" key="5">
    <source>
        <dbReference type="ARBA" id="ARBA00022676"/>
    </source>
</evidence>
<evidence type="ECO:0000256" key="4">
    <source>
        <dbReference type="ARBA" id="ARBA00022533"/>
    </source>
</evidence>
<comment type="catalytic activity">
    <reaction evidence="11 15">
        <text>UMP + diphosphate = 5-phospho-alpha-D-ribose 1-diphosphate + uracil</text>
        <dbReference type="Rhea" id="RHEA:13017"/>
        <dbReference type="ChEBI" id="CHEBI:17568"/>
        <dbReference type="ChEBI" id="CHEBI:33019"/>
        <dbReference type="ChEBI" id="CHEBI:57865"/>
        <dbReference type="ChEBI" id="CHEBI:58017"/>
        <dbReference type="EC" id="2.4.2.9"/>
    </reaction>
</comment>
<evidence type="ECO:0000259" key="16">
    <source>
        <dbReference type="Pfam" id="PF14681"/>
    </source>
</evidence>
<evidence type="ECO:0000256" key="2">
    <source>
        <dbReference type="ARBA" id="ARBA00009516"/>
    </source>
</evidence>
<comment type="activity regulation">
    <text evidence="15">Allosterically activated by GTP.</text>
</comment>
<dbReference type="CDD" id="cd06223">
    <property type="entry name" value="PRTases_typeI"/>
    <property type="match status" value="1"/>
</dbReference>
<dbReference type="HAMAP" id="MF_01218_B">
    <property type="entry name" value="Upp_B"/>
    <property type="match status" value="1"/>
</dbReference>
<dbReference type="PANTHER" id="PTHR32315">
    <property type="entry name" value="ADENINE PHOSPHORIBOSYLTRANSFERASE"/>
    <property type="match status" value="1"/>
</dbReference>
<dbReference type="GO" id="GO:0044206">
    <property type="term" value="P:UMP salvage"/>
    <property type="evidence" value="ECO:0007669"/>
    <property type="project" value="UniProtKB-UniRule"/>
</dbReference>
<evidence type="ECO:0000313" key="17">
    <source>
        <dbReference type="EMBL" id="PHY93026.1"/>
    </source>
</evidence>
<feature type="binding site" evidence="15">
    <location>
        <begin position="144"/>
        <end position="152"/>
    </location>
    <ligand>
        <name>5-phospho-alpha-D-ribose 1-diphosphate</name>
        <dbReference type="ChEBI" id="CHEBI:58017"/>
    </ligand>
</feature>
<comment type="function">
    <text evidence="12 15">Catalyzes the conversion of uracil and 5-phospho-alpha-D-ribose 1-diphosphate (PRPP) to UMP and diphosphate.</text>
</comment>
<feature type="binding site" evidence="15">
    <location>
        <position position="92"/>
    </location>
    <ligand>
        <name>5-phospho-alpha-D-ribose 1-diphosphate</name>
        <dbReference type="ChEBI" id="CHEBI:58017"/>
    </ligand>
</feature>
<comment type="similarity">
    <text evidence="2 15">Belongs to the UPRTase family.</text>
</comment>
<dbReference type="GO" id="GO:0004845">
    <property type="term" value="F:uracil phosphoribosyltransferase activity"/>
    <property type="evidence" value="ECO:0007669"/>
    <property type="project" value="UniProtKB-UniRule"/>
</dbReference>
<feature type="binding site" evidence="15">
    <location>
        <position position="207"/>
    </location>
    <ligand>
        <name>uracil</name>
        <dbReference type="ChEBI" id="CHEBI:17568"/>
    </ligand>
</feature>
<evidence type="ECO:0000313" key="18">
    <source>
        <dbReference type="Proteomes" id="UP000228751"/>
    </source>
</evidence>
<dbReference type="InterPro" id="IPR000836">
    <property type="entry name" value="PRTase_dom"/>
</dbReference>
<dbReference type="InterPro" id="IPR005765">
    <property type="entry name" value="UPRT"/>
</dbReference>
<dbReference type="NCBIfam" id="NF001097">
    <property type="entry name" value="PRK00129.1"/>
    <property type="match status" value="1"/>
</dbReference>
<evidence type="ECO:0000256" key="3">
    <source>
        <dbReference type="ARBA" id="ARBA00011894"/>
    </source>
</evidence>